<organism evidence="1 2">
    <name type="scientific">Giardia intestinalis (strain ATCC 50803 / WB clone C6)</name>
    <name type="common">Giardia lamblia</name>
    <dbReference type="NCBI Taxonomy" id="184922"/>
    <lineage>
        <taxon>Eukaryota</taxon>
        <taxon>Metamonada</taxon>
        <taxon>Diplomonadida</taxon>
        <taxon>Hexamitidae</taxon>
        <taxon>Giardiinae</taxon>
        <taxon>Giardia</taxon>
    </lineage>
</organism>
<dbReference type="Gene3D" id="3.30.200.20">
    <property type="entry name" value="Phosphorylase Kinase, domain 1"/>
    <property type="match status" value="1"/>
</dbReference>
<dbReference type="AlphaFoldDB" id="A8B9X0"/>
<dbReference type="SMART" id="SM00248">
    <property type="entry name" value="ANK"/>
    <property type="match status" value="11"/>
</dbReference>
<dbReference type="VEuPathDB" id="GiardiaDB:GL50803_91334"/>
<protein>
    <submittedName>
        <fullName evidence="1">Kinase, NEK</fullName>
    </submittedName>
</protein>
<dbReference type="GO" id="GO:0004672">
    <property type="term" value="F:protein kinase activity"/>
    <property type="evidence" value="ECO:0007669"/>
    <property type="project" value="InterPro"/>
</dbReference>
<dbReference type="GO" id="GO:0005524">
    <property type="term" value="F:ATP binding"/>
    <property type="evidence" value="ECO:0007669"/>
    <property type="project" value="InterPro"/>
</dbReference>
<dbReference type="KEGG" id="gla:GL50803_0091334"/>
<sequence>MALSHLEIAYELSEPVAQDPYLIIRHAIRRADHRICMCHSLSYSRLLADGESPCFDDIDLWSQLSHPCLLKIHEVLHEVQSKQVHIVVDEPLGQSMRDVISKNEKHNRYVDEKTQWKALSSLADALAYLHSPIRTNTRVNRRMAHRYICPDTIYVLESGVAQLGPPPLLHLLGIRQLSDMPTSAHRYLAPEILMMRSYGDKVDIWSLGCTLFEYGSNKPFIIDTQPALIEKRCQEFYGNVAMYNLSPVMIKLLSSLLEFQEDLRISAVDLRQHFRIKDTLLDPDTLDYYGRNHDIARSCGYITSSAVSDTTSDRATSSASSVSSTCAIESSSQIPTLDTVSMTRKTLPLADGAVFGRNSVIATSREPVTLTVETVPLTSHKNKLNSKQVTLVPEQKEHVLDNTEQEISEKKQWLSENNYGINPDLPILKYAPDIVDRLVIDFLNNHDINTITIEDILNRVTRLVPGYFPLSDDLKTHKYTSSDLVDMNVIKDVLEERLKPYREQLLTSSTVTRPATFHYGERFLPKLHRSNLGPVVLNPESRVFRKEPLSAELENQLTQASSTTGHEESLPPISTGALAMAARSNANPPNRNVSLGAYNITAILHDKYLEETPADALVLKRQYFVLFPNLLLPDLWAPDVTGLMRAAATNDMNTLRHLVCDERQLRAVDDCGRTALMYAAANNSIDAVEMLMRYEAGFISNDGATALMFASQRGSNDVVKLLLHQEAQLQTNSGTTALMIAAKYYRATTAYILLDLEAGIQDASGKTALMYASLNGDEEIAFLLAPRESGIQNINGETALMHALANGNNHIARLLYFREAGRVSNTKSTALMLCAKTNNLEIGRELVEKEGRLRNTHGDTALMHAASAGNIDLVALLHRIEGKMQNTGGLTAMMIAAQKGHLDVVRMLSAAEMRIKDYAGNTALMYAAQNNRIDIVKYLSDIEGGMQRTTGETALVDAILMNNTDIVKVLAPLERTLLLTDGRTPGDIARSVNNEEVSLIIGI</sequence>
<reference evidence="1 2" key="1">
    <citation type="journal article" date="2007" name="Science">
        <title>Genomic minimalism in the early diverging intestinal parasite Giardia lamblia.</title>
        <authorList>
            <person name="Morrison H.G."/>
            <person name="McArthur A.G."/>
            <person name="Gillin F.D."/>
            <person name="Aley S.B."/>
            <person name="Adam R.D."/>
            <person name="Olsen G.J."/>
            <person name="Best A.A."/>
            <person name="Cande W.Z."/>
            <person name="Chen F."/>
            <person name="Cipriano M.J."/>
            <person name="Davids B.J."/>
            <person name="Dawson S.C."/>
            <person name="Elmendorf H.G."/>
            <person name="Hehl A.B."/>
            <person name="Holder M.E."/>
            <person name="Huse S.M."/>
            <person name="Kim U.U."/>
            <person name="Lasek-Nesselquist E."/>
            <person name="Manning G."/>
            <person name="Nigam A."/>
            <person name="Nixon J.E."/>
            <person name="Palm D."/>
            <person name="Passamaneck N.E."/>
            <person name="Prabhu A."/>
            <person name="Reich C.I."/>
            <person name="Reiner D.S."/>
            <person name="Samuelson J."/>
            <person name="Svard S.G."/>
            <person name="Sogin M.L."/>
        </authorList>
    </citation>
    <scope>NUCLEOTIDE SEQUENCE [LARGE SCALE GENOMIC DNA]</scope>
    <source>
        <strain evidence="1 2">WB C6</strain>
    </source>
</reference>
<dbReference type="HOGENOM" id="CLU_000288_143_1_1"/>
<dbReference type="OMA" id="APEILMM"/>
<dbReference type="SMART" id="SM00220">
    <property type="entry name" value="S_TKc"/>
    <property type="match status" value="1"/>
</dbReference>
<dbReference type="PROSITE" id="PS50088">
    <property type="entry name" value="ANK_REPEAT"/>
    <property type="match status" value="1"/>
</dbReference>
<dbReference type="SUPFAM" id="SSF48403">
    <property type="entry name" value="Ankyrin repeat"/>
    <property type="match status" value="1"/>
</dbReference>
<dbReference type="Gene3D" id="1.10.510.10">
    <property type="entry name" value="Transferase(Phosphotransferase) domain 1"/>
    <property type="match status" value="1"/>
</dbReference>
<name>A8B9X0_GIAIC</name>
<dbReference type="InterPro" id="IPR002110">
    <property type="entry name" value="Ankyrin_rpt"/>
</dbReference>
<dbReference type="PROSITE" id="PS50297">
    <property type="entry name" value="ANK_REP_REGION"/>
    <property type="match status" value="1"/>
</dbReference>
<dbReference type="PROSITE" id="PS50011">
    <property type="entry name" value="PROTEIN_KINASE_DOM"/>
    <property type="match status" value="1"/>
</dbReference>
<dbReference type="GeneID" id="5701500"/>
<dbReference type="Pfam" id="PF12796">
    <property type="entry name" value="Ank_2"/>
    <property type="match status" value="3"/>
</dbReference>
<dbReference type="EMBL" id="AACB03000001">
    <property type="protein sequence ID" value="KAE8306046.1"/>
    <property type="molecule type" value="Genomic_DNA"/>
</dbReference>
<proteinExistence type="predicted"/>
<keyword evidence="1" id="KW-0808">Transferase</keyword>
<dbReference type="Proteomes" id="UP000001548">
    <property type="component" value="Unassembled WGS sequence"/>
</dbReference>
<gene>
    <name evidence="1" type="ORF">GL50803_0091334</name>
</gene>
<dbReference type="SUPFAM" id="SSF56112">
    <property type="entry name" value="Protein kinase-like (PK-like)"/>
    <property type="match status" value="1"/>
</dbReference>
<dbReference type="InterPro" id="IPR036770">
    <property type="entry name" value="Ankyrin_rpt-contain_sf"/>
</dbReference>
<dbReference type="Pfam" id="PF00069">
    <property type="entry name" value="Pkinase"/>
    <property type="match status" value="1"/>
</dbReference>
<dbReference type="PANTHER" id="PTHR24120">
    <property type="entry name" value="GH07239P"/>
    <property type="match status" value="1"/>
</dbReference>
<keyword evidence="2" id="KW-1185">Reference proteome</keyword>
<comment type="caution">
    <text evidence="1">The sequence shown here is derived from an EMBL/GenBank/DDBJ whole genome shotgun (WGS) entry which is preliminary data.</text>
</comment>
<dbReference type="InterPro" id="IPR000719">
    <property type="entry name" value="Prot_kinase_dom"/>
</dbReference>
<dbReference type="Gene3D" id="1.25.40.20">
    <property type="entry name" value="Ankyrin repeat-containing domain"/>
    <property type="match status" value="3"/>
</dbReference>
<accession>A8B9X0</accession>
<dbReference type="PANTHER" id="PTHR24120:SF4">
    <property type="entry name" value="GH07239P"/>
    <property type="match status" value="1"/>
</dbReference>
<dbReference type="InterPro" id="IPR011009">
    <property type="entry name" value="Kinase-like_dom_sf"/>
</dbReference>
<keyword evidence="1" id="KW-0418">Kinase</keyword>
<dbReference type="Pfam" id="PF00023">
    <property type="entry name" value="Ank"/>
    <property type="match status" value="1"/>
</dbReference>
<evidence type="ECO:0000313" key="2">
    <source>
        <dbReference type="Proteomes" id="UP000001548"/>
    </source>
</evidence>
<dbReference type="STRING" id="184922.A8B9X0"/>
<dbReference type="RefSeq" id="XP_001708585.1">
    <property type="nucleotide sequence ID" value="XM_001708533.1"/>
</dbReference>
<evidence type="ECO:0000313" key="1">
    <source>
        <dbReference type="EMBL" id="KAE8306046.1"/>
    </source>
</evidence>